<proteinExistence type="predicted"/>
<evidence type="ECO:0000313" key="3">
    <source>
        <dbReference type="Proteomes" id="UP000583929"/>
    </source>
</evidence>
<keyword evidence="3" id="KW-1185">Reference proteome</keyword>
<accession>A0A7J6HTT4</accession>
<feature type="region of interest" description="Disordered" evidence="1">
    <location>
        <begin position="49"/>
        <end position="74"/>
    </location>
</feature>
<evidence type="ECO:0000256" key="1">
    <source>
        <dbReference type="SAM" id="MobiDB-lite"/>
    </source>
</evidence>
<sequence>MASLSSSGLMVKLHPLVIVNISNHYTRVKSHMQPPHLSCECHANNNANASSDAAPFSSSPPSSTPQGSTATLLESREAVPFNNFELLYDSTTNSLDRFGRGSGGV</sequence>
<gene>
    <name evidence="2" type="ORF">G4B88_017082</name>
</gene>
<dbReference type="EMBL" id="JAATIQ010000024">
    <property type="protein sequence ID" value="KAF4398656.1"/>
    <property type="molecule type" value="Genomic_DNA"/>
</dbReference>
<name>A0A7J6HTT4_CANSA</name>
<feature type="compositionally biased region" description="Low complexity" evidence="1">
    <location>
        <begin position="49"/>
        <end position="71"/>
    </location>
</feature>
<organism evidence="2 3">
    <name type="scientific">Cannabis sativa</name>
    <name type="common">Hemp</name>
    <name type="synonym">Marijuana</name>
    <dbReference type="NCBI Taxonomy" id="3483"/>
    <lineage>
        <taxon>Eukaryota</taxon>
        <taxon>Viridiplantae</taxon>
        <taxon>Streptophyta</taxon>
        <taxon>Embryophyta</taxon>
        <taxon>Tracheophyta</taxon>
        <taxon>Spermatophyta</taxon>
        <taxon>Magnoliopsida</taxon>
        <taxon>eudicotyledons</taxon>
        <taxon>Gunneridae</taxon>
        <taxon>Pentapetalae</taxon>
        <taxon>rosids</taxon>
        <taxon>fabids</taxon>
        <taxon>Rosales</taxon>
        <taxon>Cannabaceae</taxon>
        <taxon>Cannabis</taxon>
    </lineage>
</organism>
<dbReference type="Gene3D" id="3.40.140.10">
    <property type="entry name" value="Cytidine Deaminase, domain 2"/>
    <property type="match status" value="1"/>
</dbReference>
<dbReference type="AlphaFoldDB" id="A0A7J6HTT4"/>
<dbReference type="Proteomes" id="UP000583929">
    <property type="component" value="Unassembled WGS sequence"/>
</dbReference>
<reference evidence="2 3" key="1">
    <citation type="journal article" date="2020" name="bioRxiv">
        <title>Sequence and annotation of 42 cannabis genomes reveals extensive copy number variation in cannabinoid synthesis and pathogen resistance genes.</title>
        <authorList>
            <person name="Mckernan K.J."/>
            <person name="Helbert Y."/>
            <person name="Kane L.T."/>
            <person name="Ebling H."/>
            <person name="Zhang L."/>
            <person name="Liu B."/>
            <person name="Eaton Z."/>
            <person name="Mclaughlin S."/>
            <person name="Kingan S."/>
            <person name="Baybayan P."/>
            <person name="Concepcion G."/>
            <person name="Jordan M."/>
            <person name="Riva A."/>
            <person name="Barbazuk W."/>
            <person name="Harkins T."/>
        </authorList>
    </citation>
    <scope>NUCLEOTIDE SEQUENCE [LARGE SCALE GENOMIC DNA]</scope>
    <source>
        <strain evidence="3">cv. Jamaican Lion 4</strain>
        <tissue evidence="2">Leaf</tissue>
    </source>
</reference>
<comment type="caution">
    <text evidence="2">The sequence shown here is derived from an EMBL/GenBank/DDBJ whole genome shotgun (WGS) entry which is preliminary data.</text>
</comment>
<evidence type="ECO:0000313" key="2">
    <source>
        <dbReference type="EMBL" id="KAF4398656.1"/>
    </source>
</evidence>
<protein>
    <submittedName>
        <fullName evidence="2">Uncharacterized protein</fullName>
    </submittedName>
</protein>